<evidence type="ECO:0000259" key="3">
    <source>
        <dbReference type="PROSITE" id="PS51186"/>
    </source>
</evidence>
<keyword evidence="2" id="KW-0012">Acyltransferase</keyword>
<keyword evidence="1" id="KW-0808">Transferase</keyword>
<dbReference type="PANTHER" id="PTHR43877:SF1">
    <property type="entry name" value="ACETYLTRANSFERASE"/>
    <property type="match status" value="1"/>
</dbReference>
<proteinExistence type="predicted"/>
<dbReference type="Gene3D" id="3.40.630.30">
    <property type="match status" value="1"/>
</dbReference>
<dbReference type="Pfam" id="PF00583">
    <property type="entry name" value="Acetyltransf_1"/>
    <property type="match status" value="1"/>
</dbReference>
<name>A0ABP7IEW8_9ACTN</name>
<protein>
    <submittedName>
        <fullName evidence="4">GNAT family N-acetyltransferase</fullName>
    </submittedName>
</protein>
<evidence type="ECO:0000256" key="1">
    <source>
        <dbReference type="ARBA" id="ARBA00022679"/>
    </source>
</evidence>
<dbReference type="EMBL" id="BAABAH010000005">
    <property type="protein sequence ID" value="GAA3816791.1"/>
    <property type="molecule type" value="Genomic_DNA"/>
</dbReference>
<dbReference type="PROSITE" id="PS51186">
    <property type="entry name" value="GNAT"/>
    <property type="match status" value="1"/>
</dbReference>
<evidence type="ECO:0000313" key="4">
    <source>
        <dbReference type="EMBL" id="GAA3816791.1"/>
    </source>
</evidence>
<dbReference type="SUPFAM" id="SSF55729">
    <property type="entry name" value="Acyl-CoA N-acyltransferases (Nat)"/>
    <property type="match status" value="2"/>
</dbReference>
<dbReference type="InterPro" id="IPR016181">
    <property type="entry name" value="Acyl_CoA_acyltransferase"/>
</dbReference>
<dbReference type="RefSeq" id="WP_344774602.1">
    <property type="nucleotide sequence ID" value="NZ_BAABAH010000005.1"/>
</dbReference>
<sequence length="345" mass="37937">MTVTTAMTTRPVDVHDDADVAAWHAAMVTVEAHELGEHAVTWTLPELLVALREPRKDRRWVPYVGEVDGEVVGYGDVGLPLLDNLTSAEVGVGVLPEHRRHGYGSQLLRHVEQVAAEHGRTRLDAMASWPYDGPGDGAGTPGVEFGRVHGYALGLCDVQREMALPVDEELLERLAAEAAPRHPAYELRTWTGAVPEDLVRGYVELDASLTNEAPTGDNEYEDPSTDLEAFRTREAILAKQQRTKFSCVALDGEGTVVAYTDLVLVGHDPRWVMQWGTLVHREHRGHRLGLAVKAANLLAMQRSGVDLADRCVVTWNAEVNDHMIGINEQLGFVKSARCGELQKKP</sequence>
<evidence type="ECO:0000256" key="2">
    <source>
        <dbReference type="ARBA" id="ARBA00023315"/>
    </source>
</evidence>
<gene>
    <name evidence="4" type="ORF">GCM10022242_18510</name>
</gene>
<keyword evidence="5" id="KW-1185">Reference proteome</keyword>
<accession>A0ABP7IEW8</accession>
<organism evidence="4 5">
    <name type="scientific">Nocardioides panacisoli</name>
    <dbReference type="NCBI Taxonomy" id="627624"/>
    <lineage>
        <taxon>Bacteria</taxon>
        <taxon>Bacillati</taxon>
        <taxon>Actinomycetota</taxon>
        <taxon>Actinomycetes</taxon>
        <taxon>Propionibacteriales</taxon>
        <taxon>Nocardioidaceae</taxon>
        <taxon>Nocardioides</taxon>
    </lineage>
</organism>
<dbReference type="Proteomes" id="UP001501821">
    <property type="component" value="Unassembled WGS sequence"/>
</dbReference>
<dbReference type="PANTHER" id="PTHR43877">
    <property type="entry name" value="AMINOALKYLPHOSPHONATE N-ACETYLTRANSFERASE-RELATED-RELATED"/>
    <property type="match status" value="1"/>
</dbReference>
<dbReference type="InterPro" id="IPR000182">
    <property type="entry name" value="GNAT_dom"/>
</dbReference>
<comment type="caution">
    <text evidence="4">The sequence shown here is derived from an EMBL/GenBank/DDBJ whole genome shotgun (WGS) entry which is preliminary data.</text>
</comment>
<evidence type="ECO:0000313" key="5">
    <source>
        <dbReference type="Proteomes" id="UP001501821"/>
    </source>
</evidence>
<dbReference type="InterPro" id="IPR050832">
    <property type="entry name" value="Bact_Acetyltransf"/>
</dbReference>
<reference evidence="5" key="1">
    <citation type="journal article" date="2019" name="Int. J. Syst. Evol. Microbiol.">
        <title>The Global Catalogue of Microorganisms (GCM) 10K type strain sequencing project: providing services to taxonomists for standard genome sequencing and annotation.</title>
        <authorList>
            <consortium name="The Broad Institute Genomics Platform"/>
            <consortium name="The Broad Institute Genome Sequencing Center for Infectious Disease"/>
            <person name="Wu L."/>
            <person name="Ma J."/>
        </authorList>
    </citation>
    <scope>NUCLEOTIDE SEQUENCE [LARGE SCALE GENOMIC DNA]</scope>
    <source>
        <strain evidence="5">JCM 16953</strain>
    </source>
</reference>
<feature type="domain" description="N-acetyltransferase" evidence="3">
    <location>
        <begin position="7"/>
        <end position="167"/>
    </location>
</feature>
<dbReference type="CDD" id="cd04301">
    <property type="entry name" value="NAT_SF"/>
    <property type="match status" value="1"/>
</dbReference>